<dbReference type="Proteomes" id="UP000256269">
    <property type="component" value="Unassembled WGS sequence"/>
</dbReference>
<dbReference type="EMBL" id="QUNO01000036">
    <property type="protein sequence ID" value="REH18315.1"/>
    <property type="molecule type" value="Genomic_DNA"/>
</dbReference>
<comment type="caution">
    <text evidence="1">The sequence shown here is derived from an EMBL/GenBank/DDBJ whole genome shotgun (WGS) entry which is preliminary data.</text>
</comment>
<dbReference type="RefSeq" id="WP_116182169.1">
    <property type="nucleotide sequence ID" value="NZ_CP144379.1"/>
</dbReference>
<keyword evidence="2" id="KW-1185">Reference proteome</keyword>
<protein>
    <submittedName>
        <fullName evidence="1">Uncharacterized protein</fullName>
    </submittedName>
</protein>
<dbReference type="OrthoDB" id="4170986at2"/>
<proteinExistence type="predicted"/>
<accession>A0A3E0G7J7</accession>
<sequence length="243" mass="25833">MARAHTDAGDSGRNTTLWDDAVAWAHEFAAAADPLLANDPQDWDTRAVEGILAVTAYVLAVRHDIAVRDLGPEAVIVPFFTPDTYAETMAAGLATAGHQPNDSDDPVSRQWAWLTREWPRDEFGELLGSGPAWPPRWSMGGRCAPRPAVVAYEVMVGSVLIDALAAERGALPARAAVRITGGEHAGRTGRVESSAWVVDGWVVRAGPPPGYAINFGAVPDSSPVEVEVHNIAAEHVAPAPTEH</sequence>
<evidence type="ECO:0000313" key="2">
    <source>
        <dbReference type="Proteomes" id="UP000256269"/>
    </source>
</evidence>
<dbReference type="AlphaFoldDB" id="A0A3E0G7J7"/>
<evidence type="ECO:0000313" key="1">
    <source>
        <dbReference type="EMBL" id="REH18315.1"/>
    </source>
</evidence>
<reference evidence="1 2" key="1">
    <citation type="submission" date="2018-08" db="EMBL/GenBank/DDBJ databases">
        <title>Genomic Encyclopedia of Archaeal and Bacterial Type Strains, Phase II (KMG-II): from individual species to whole genera.</title>
        <authorList>
            <person name="Goeker M."/>
        </authorList>
    </citation>
    <scope>NUCLEOTIDE SEQUENCE [LARGE SCALE GENOMIC DNA]</scope>
    <source>
        <strain evidence="1 2">DSM 45791</strain>
    </source>
</reference>
<name>A0A3E0G7J7_9PSEU</name>
<organism evidence="1 2">
    <name type="scientific">Kutzneria buriramensis</name>
    <dbReference type="NCBI Taxonomy" id="1045776"/>
    <lineage>
        <taxon>Bacteria</taxon>
        <taxon>Bacillati</taxon>
        <taxon>Actinomycetota</taxon>
        <taxon>Actinomycetes</taxon>
        <taxon>Pseudonocardiales</taxon>
        <taxon>Pseudonocardiaceae</taxon>
        <taxon>Kutzneria</taxon>
    </lineage>
</organism>
<gene>
    <name evidence="1" type="ORF">BCF44_13670</name>
</gene>